<evidence type="ECO:0000256" key="10">
    <source>
        <dbReference type="ARBA" id="ARBA00023004"/>
    </source>
</evidence>
<feature type="transmembrane region" description="Helical" evidence="12">
    <location>
        <begin position="295"/>
        <end position="314"/>
    </location>
</feature>
<evidence type="ECO:0000256" key="12">
    <source>
        <dbReference type="SAM" id="Phobius"/>
    </source>
</evidence>
<evidence type="ECO:0000256" key="1">
    <source>
        <dbReference type="ARBA" id="ARBA00004651"/>
    </source>
</evidence>
<keyword evidence="3" id="KW-0813">Transport</keyword>
<evidence type="ECO:0000256" key="9">
    <source>
        <dbReference type="ARBA" id="ARBA00022989"/>
    </source>
</evidence>
<dbReference type="Pfam" id="PF01654">
    <property type="entry name" value="Cyt_bd_oxida_I"/>
    <property type="match status" value="2"/>
</dbReference>
<protein>
    <submittedName>
        <fullName evidence="13">Cytochrome ubiquinol oxidase subunit I</fullName>
    </submittedName>
</protein>
<name>A0ABU2L1P4_9ACTN</name>
<dbReference type="EMBL" id="JAVREK010000038">
    <property type="protein sequence ID" value="MDT0305183.1"/>
    <property type="molecule type" value="Genomic_DNA"/>
</dbReference>
<feature type="transmembrane region" description="Helical" evidence="12">
    <location>
        <begin position="217"/>
        <end position="243"/>
    </location>
</feature>
<evidence type="ECO:0000256" key="2">
    <source>
        <dbReference type="ARBA" id="ARBA00009819"/>
    </source>
</evidence>
<evidence type="ECO:0000256" key="5">
    <source>
        <dbReference type="ARBA" id="ARBA00022617"/>
    </source>
</evidence>
<keyword evidence="9 12" id="KW-1133">Transmembrane helix</keyword>
<keyword evidence="14" id="KW-1185">Reference proteome</keyword>
<keyword evidence="10" id="KW-0408">Iron</keyword>
<feature type="transmembrane region" description="Helical" evidence="12">
    <location>
        <begin position="17"/>
        <end position="38"/>
    </location>
</feature>
<reference evidence="14" key="1">
    <citation type="submission" date="2023-07" db="EMBL/GenBank/DDBJ databases">
        <title>30 novel species of actinomycetes from the DSMZ collection.</title>
        <authorList>
            <person name="Nouioui I."/>
        </authorList>
    </citation>
    <scope>NUCLEOTIDE SEQUENCE [LARGE SCALE GENOMIC DNA]</scope>
    <source>
        <strain evidence="14">DSM 45055</strain>
    </source>
</reference>
<dbReference type="RefSeq" id="WP_311547697.1">
    <property type="nucleotide sequence ID" value="NZ_JAVREK010000038.1"/>
</dbReference>
<keyword evidence="5" id="KW-0349">Heme</keyword>
<accession>A0ABU2L1P4</accession>
<gene>
    <name evidence="13" type="ORF">RM446_23920</name>
</gene>
<keyword evidence="8" id="KW-0249">Electron transport</keyword>
<evidence type="ECO:0000256" key="7">
    <source>
        <dbReference type="ARBA" id="ARBA00022723"/>
    </source>
</evidence>
<evidence type="ECO:0000256" key="6">
    <source>
        <dbReference type="ARBA" id="ARBA00022692"/>
    </source>
</evidence>
<feature type="transmembrane region" description="Helical" evidence="12">
    <location>
        <begin position="100"/>
        <end position="120"/>
    </location>
</feature>
<dbReference type="PANTHER" id="PTHR30365:SF15">
    <property type="entry name" value="CYTOCHROME BD UBIQUINOL OXIDASE SUBUNIT 1"/>
    <property type="match status" value="1"/>
</dbReference>
<comment type="similarity">
    <text evidence="2">Belongs to the cytochrome ubiquinol oxidase subunit 1 family.</text>
</comment>
<feature type="transmembrane region" description="Helical" evidence="12">
    <location>
        <begin position="127"/>
        <end position="145"/>
    </location>
</feature>
<keyword evidence="11 12" id="KW-0472">Membrane</keyword>
<evidence type="ECO:0000256" key="11">
    <source>
        <dbReference type="ARBA" id="ARBA00023136"/>
    </source>
</evidence>
<feature type="transmembrane region" description="Helical" evidence="12">
    <location>
        <begin position="184"/>
        <end position="205"/>
    </location>
</feature>
<feature type="transmembrane region" description="Helical" evidence="12">
    <location>
        <begin position="59"/>
        <end position="80"/>
    </location>
</feature>
<sequence>MEALDLARLQFAVTSSLHFMFVVLTLGLAPLVAIMQTMHTVSGRGVHERMTRFWGQIYLINYALGILSGLVMEFQFGLSWKGLSHYAGDVFGAPLAMETMGAFFLESTFLGLWIFGWHILPKRIHLALIWLVALTAYISAFWIMAANSYLQNPVGSREEDGRLVLTDFSALLTNPHFLTSLPHVVGAGFMTVGFGVTGISAYHLFRRTRDRDLFLRSLRIGVVSAAAAGLTTFATGHLAPGYVEETQPDKFTGPPVEPTMNGMLLIGDLLTAFAVLVLLPMLVRDRLARARWLHPLLVALIPLPYAASVLGWVVRELGRQPWMVYGELTVADAVSPVPAETLALSLTAFTIVVGLLTVTDHVLIARSAARGPADVVLGAPAAGAEMPAPSPAPLAEPSEGDR</sequence>
<dbReference type="Proteomes" id="UP001183226">
    <property type="component" value="Unassembled WGS sequence"/>
</dbReference>
<keyword evidence="6 12" id="KW-0812">Transmembrane</keyword>
<dbReference type="PIRSF" id="PIRSF006446">
    <property type="entry name" value="Cyt_quinol_oxidase_1"/>
    <property type="match status" value="1"/>
</dbReference>
<feature type="transmembrane region" description="Helical" evidence="12">
    <location>
        <begin position="263"/>
        <end position="283"/>
    </location>
</feature>
<comment type="caution">
    <text evidence="13">The sequence shown here is derived from an EMBL/GenBank/DDBJ whole genome shotgun (WGS) entry which is preliminary data.</text>
</comment>
<evidence type="ECO:0000256" key="8">
    <source>
        <dbReference type="ARBA" id="ARBA00022982"/>
    </source>
</evidence>
<evidence type="ECO:0000256" key="3">
    <source>
        <dbReference type="ARBA" id="ARBA00022448"/>
    </source>
</evidence>
<comment type="subcellular location">
    <subcellularLocation>
        <location evidence="1">Cell membrane</location>
        <topology evidence="1">Multi-pass membrane protein</topology>
    </subcellularLocation>
</comment>
<evidence type="ECO:0000313" key="13">
    <source>
        <dbReference type="EMBL" id="MDT0305183.1"/>
    </source>
</evidence>
<organism evidence="13 14">
    <name type="scientific">Streptomonospora wellingtoniae</name>
    <dbReference type="NCBI Taxonomy" id="3075544"/>
    <lineage>
        <taxon>Bacteria</taxon>
        <taxon>Bacillati</taxon>
        <taxon>Actinomycetota</taxon>
        <taxon>Actinomycetes</taxon>
        <taxon>Streptosporangiales</taxon>
        <taxon>Nocardiopsidaceae</taxon>
        <taxon>Streptomonospora</taxon>
    </lineage>
</organism>
<dbReference type="InterPro" id="IPR002585">
    <property type="entry name" value="Cyt-d_ubiquinol_oxidase_su_1"/>
</dbReference>
<keyword evidence="7" id="KW-0479">Metal-binding</keyword>
<evidence type="ECO:0000313" key="14">
    <source>
        <dbReference type="Proteomes" id="UP001183226"/>
    </source>
</evidence>
<feature type="transmembrane region" description="Helical" evidence="12">
    <location>
        <begin position="342"/>
        <end position="363"/>
    </location>
</feature>
<proteinExistence type="inferred from homology"/>
<evidence type="ECO:0000256" key="4">
    <source>
        <dbReference type="ARBA" id="ARBA00022475"/>
    </source>
</evidence>
<dbReference type="PANTHER" id="PTHR30365">
    <property type="entry name" value="CYTOCHROME D UBIQUINOL OXIDASE"/>
    <property type="match status" value="1"/>
</dbReference>
<keyword evidence="4" id="KW-1003">Cell membrane</keyword>